<evidence type="ECO:0000256" key="1">
    <source>
        <dbReference type="SAM" id="MobiDB-lite"/>
    </source>
</evidence>
<dbReference type="RefSeq" id="XP_016264273.1">
    <property type="nucleotide sequence ID" value="XM_016406067.1"/>
</dbReference>
<dbReference type="EMBL" id="KN847335">
    <property type="protein sequence ID" value="KIW44057.1"/>
    <property type="molecule type" value="Genomic_DNA"/>
</dbReference>
<dbReference type="PANTHER" id="PTHR38048:SF1">
    <property type="entry name" value="HEMERYTHRIN-LIKE DOMAIN-CONTAINING PROTEIN"/>
    <property type="match status" value="1"/>
</dbReference>
<dbReference type="GeneID" id="27357171"/>
<feature type="compositionally biased region" description="Low complexity" evidence="1">
    <location>
        <begin position="107"/>
        <end position="120"/>
    </location>
</feature>
<evidence type="ECO:0000313" key="3">
    <source>
        <dbReference type="EMBL" id="KIW44057.1"/>
    </source>
</evidence>
<proteinExistence type="predicted"/>
<dbReference type="InterPro" id="IPR053206">
    <property type="entry name" value="Dimeric_xanthone_biosynth"/>
</dbReference>
<dbReference type="Gene3D" id="1.20.120.520">
    <property type="entry name" value="nmb1532 protein domain like"/>
    <property type="match status" value="1"/>
</dbReference>
<organism evidence="3 4">
    <name type="scientific">Exophiala oligosperma</name>
    <dbReference type="NCBI Taxonomy" id="215243"/>
    <lineage>
        <taxon>Eukaryota</taxon>
        <taxon>Fungi</taxon>
        <taxon>Dikarya</taxon>
        <taxon>Ascomycota</taxon>
        <taxon>Pezizomycotina</taxon>
        <taxon>Eurotiomycetes</taxon>
        <taxon>Chaetothyriomycetidae</taxon>
        <taxon>Chaetothyriales</taxon>
        <taxon>Herpotrichiellaceae</taxon>
        <taxon>Exophiala</taxon>
    </lineage>
</organism>
<name>A0A0D2C2S2_9EURO</name>
<keyword evidence="4" id="KW-1185">Reference proteome</keyword>
<feature type="domain" description="Hemerythrin-like" evidence="2">
    <location>
        <begin position="173"/>
        <end position="298"/>
    </location>
</feature>
<dbReference type="CDD" id="cd12108">
    <property type="entry name" value="Hr-like"/>
    <property type="match status" value="1"/>
</dbReference>
<dbReference type="PANTHER" id="PTHR38048">
    <property type="entry name" value="EXPRESSED PROTEIN"/>
    <property type="match status" value="1"/>
</dbReference>
<feature type="compositionally biased region" description="Basic and acidic residues" evidence="1">
    <location>
        <begin position="128"/>
        <end position="156"/>
    </location>
</feature>
<evidence type="ECO:0000259" key="2">
    <source>
        <dbReference type="Pfam" id="PF01814"/>
    </source>
</evidence>
<dbReference type="AlphaFoldDB" id="A0A0D2C2S2"/>
<evidence type="ECO:0000313" key="4">
    <source>
        <dbReference type="Proteomes" id="UP000053342"/>
    </source>
</evidence>
<dbReference type="STRING" id="215243.A0A0D2C2S2"/>
<protein>
    <recommendedName>
        <fullName evidence="2">Hemerythrin-like domain-containing protein</fullName>
    </recommendedName>
</protein>
<accession>A0A0D2C2S2</accession>
<sequence length="319" mass="36045">MVAIALSPSLPSSSARTATVFGTRAVAVVGSKRGSIPGLARRIGRSTPDFRRYHRHPSRTTSTARDLLVASTSTHLSHTPHPPTTLGGIDQRTPRDGNRRTSTKHPTTAGAVTGTDGAIAMSPPSFMEKLKYDGSKKEKKAEPDQEEDGKTTEPKLPELSTDDLQAYDRMAVLMNRYHNHFRHTWNMLYQTCTSGSRPAGMSIRAFITQALQLCRGLTMHHTIEETYVFPDLAERMPQFRENDHLISQHESIHVGLVKMEQYLDACRMGERELRLPELKEVMDSFGEVLWQHLDDEVEQLGAENMRKFWTKEEMLSMNW</sequence>
<dbReference type="VEuPathDB" id="FungiDB:PV06_05097"/>
<reference evidence="3 4" key="1">
    <citation type="submission" date="2015-01" db="EMBL/GenBank/DDBJ databases">
        <title>The Genome Sequence of Exophiala oligosperma CBS72588.</title>
        <authorList>
            <consortium name="The Broad Institute Genomics Platform"/>
            <person name="Cuomo C."/>
            <person name="de Hoog S."/>
            <person name="Gorbushina A."/>
            <person name="Stielow B."/>
            <person name="Teixiera M."/>
            <person name="Abouelleil A."/>
            <person name="Chapman S.B."/>
            <person name="Priest M."/>
            <person name="Young S.K."/>
            <person name="Wortman J."/>
            <person name="Nusbaum C."/>
            <person name="Birren B."/>
        </authorList>
    </citation>
    <scope>NUCLEOTIDE SEQUENCE [LARGE SCALE GENOMIC DNA]</scope>
    <source>
        <strain evidence="3 4">CBS 72588</strain>
    </source>
</reference>
<dbReference type="HOGENOM" id="CLU_871647_0_0_1"/>
<dbReference type="OrthoDB" id="10044044at2759"/>
<gene>
    <name evidence="3" type="ORF">PV06_05097</name>
</gene>
<dbReference type="InterPro" id="IPR012312">
    <property type="entry name" value="Hemerythrin-like"/>
</dbReference>
<feature type="region of interest" description="Disordered" evidence="1">
    <location>
        <begin position="72"/>
        <end position="158"/>
    </location>
</feature>
<dbReference type="Pfam" id="PF01814">
    <property type="entry name" value="Hemerythrin"/>
    <property type="match status" value="1"/>
</dbReference>
<dbReference type="Proteomes" id="UP000053342">
    <property type="component" value="Unassembled WGS sequence"/>
</dbReference>